<dbReference type="InterPro" id="IPR013762">
    <property type="entry name" value="Integrase-like_cat_sf"/>
</dbReference>
<accession>A0A6J7WXX5</accession>
<dbReference type="GO" id="GO:0015074">
    <property type="term" value="P:DNA integration"/>
    <property type="evidence" value="ECO:0007669"/>
    <property type="project" value="InterPro"/>
</dbReference>
<proteinExistence type="inferred from homology"/>
<dbReference type="GO" id="GO:0006310">
    <property type="term" value="P:DNA recombination"/>
    <property type="evidence" value="ECO:0007669"/>
    <property type="project" value="UniProtKB-KW"/>
</dbReference>
<dbReference type="EMBL" id="LR798303">
    <property type="protein sequence ID" value="CAB5222826.1"/>
    <property type="molecule type" value="Genomic_DNA"/>
</dbReference>
<keyword evidence="2" id="KW-0233">DNA recombination</keyword>
<reference evidence="4" key="1">
    <citation type="submission" date="2020-05" db="EMBL/GenBank/DDBJ databases">
        <authorList>
            <person name="Chiriac C."/>
            <person name="Salcher M."/>
            <person name="Ghai R."/>
            <person name="Kavagutti S V."/>
        </authorList>
    </citation>
    <scope>NUCLEOTIDE SEQUENCE</scope>
</reference>
<organism evidence="4">
    <name type="scientific">uncultured Caudovirales phage</name>
    <dbReference type="NCBI Taxonomy" id="2100421"/>
    <lineage>
        <taxon>Viruses</taxon>
        <taxon>Duplodnaviria</taxon>
        <taxon>Heunggongvirae</taxon>
        <taxon>Uroviricota</taxon>
        <taxon>Caudoviricetes</taxon>
        <taxon>Peduoviridae</taxon>
        <taxon>Maltschvirus</taxon>
        <taxon>Maltschvirus maltsch</taxon>
    </lineage>
</organism>
<dbReference type="GO" id="GO:0003677">
    <property type="term" value="F:DNA binding"/>
    <property type="evidence" value="ECO:0007669"/>
    <property type="project" value="InterPro"/>
</dbReference>
<protein>
    <submittedName>
        <fullName evidence="4">XerC Integrase</fullName>
    </submittedName>
</protein>
<gene>
    <name evidence="4" type="ORF">UFOVP368_36</name>
</gene>
<dbReference type="Gene3D" id="1.10.443.10">
    <property type="entry name" value="Intergrase catalytic core"/>
    <property type="match status" value="1"/>
</dbReference>
<evidence type="ECO:0000256" key="1">
    <source>
        <dbReference type="ARBA" id="ARBA00008857"/>
    </source>
</evidence>
<feature type="domain" description="Tyr recombinase" evidence="3">
    <location>
        <begin position="143"/>
        <end position="311"/>
    </location>
</feature>
<evidence type="ECO:0000313" key="4">
    <source>
        <dbReference type="EMBL" id="CAB5222826.1"/>
    </source>
</evidence>
<dbReference type="SUPFAM" id="SSF56349">
    <property type="entry name" value="DNA breaking-rejoining enzymes"/>
    <property type="match status" value="1"/>
</dbReference>
<name>A0A6J7WXX5_9CAUD</name>
<evidence type="ECO:0000259" key="3">
    <source>
        <dbReference type="PROSITE" id="PS51898"/>
    </source>
</evidence>
<dbReference type="PROSITE" id="PS51898">
    <property type="entry name" value="TYR_RECOMBINASE"/>
    <property type="match status" value="1"/>
</dbReference>
<dbReference type="InterPro" id="IPR002104">
    <property type="entry name" value="Integrase_catalytic"/>
</dbReference>
<sequence length="351" mass="39698">MDAWIDAERSLGRQDPNEAEVAAALVNYWREKGSKAINSDQTGRSLRTFLAFLIQDRAGAKAVVTDLTPTLFERFREWRMGPHSFALTWFGEAFDYCSEGVSGATVQRNVNDVRAAIYHAEANLRIPMAPRIGDLNQRYLSEPRERILTIDEMARIAWYASHNPDMFRWCALQFATAVRPMAALKFDPRKQYDDKTGLIDLQPGAAPQTRKRNSKLPAIRPLRPVLRAWAKEGPEKVDSRKTAWRIMRRTLGLSADVYPKTIRHTIATMLYADDSVPEREIVELLGHEGKLARTTRIYAKYDPARLRNVTRALATLWLTVSREARAYGSGHSLTTVGQGGQLAIALKVEKC</sequence>
<comment type="similarity">
    <text evidence="1">Belongs to the 'phage' integrase family.</text>
</comment>
<evidence type="ECO:0000256" key="2">
    <source>
        <dbReference type="ARBA" id="ARBA00023172"/>
    </source>
</evidence>
<dbReference type="InterPro" id="IPR011010">
    <property type="entry name" value="DNA_brk_join_enz"/>
</dbReference>